<dbReference type="SUPFAM" id="SSF64288">
    <property type="entry name" value="Chorismate lyase-like"/>
    <property type="match status" value="1"/>
</dbReference>
<dbReference type="SUPFAM" id="SSF46785">
    <property type="entry name" value="Winged helix' DNA-binding domain"/>
    <property type="match status" value="1"/>
</dbReference>
<geneLocation type="plasmid" evidence="6">
    <name>ppmra301</name>
</geneLocation>
<dbReference type="GO" id="GO:0003700">
    <property type="term" value="F:DNA-binding transcription factor activity"/>
    <property type="evidence" value="ECO:0007669"/>
    <property type="project" value="InterPro"/>
</dbReference>
<gene>
    <name evidence="5" type="ORF">DM298_10815</name>
</gene>
<evidence type="ECO:0000259" key="4">
    <source>
        <dbReference type="PROSITE" id="PS50949"/>
    </source>
</evidence>
<accession>A0A5B8EGZ3</accession>
<evidence type="ECO:0000313" key="6">
    <source>
        <dbReference type="Proteomes" id="UP000312326"/>
    </source>
</evidence>
<dbReference type="GO" id="GO:0003677">
    <property type="term" value="F:DNA binding"/>
    <property type="evidence" value="ECO:0007669"/>
    <property type="project" value="UniProtKB-KW"/>
</dbReference>
<dbReference type="Pfam" id="PF00392">
    <property type="entry name" value="GntR"/>
    <property type="match status" value="1"/>
</dbReference>
<dbReference type="InterPro" id="IPR036388">
    <property type="entry name" value="WH-like_DNA-bd_sf"/>
</dbReference>
<dbReference type="PANTHER" id="PTHR44846:SF1">
    <property type="entry name" value="MANNOSYL-D-GLYCERATE TRANSPORT_METABOLISM SYSTEM REPRESSOR MNGR-RELATED"/>
    <property type="match status" value="1"/>
</dbReference>
<dbReference type="CDD" id="cd07377">
    <property type="entry name" value="WHTH_GntR"/>
    <property type="match status" value="1"/>
</dbReference>
<proteinExistence type="predicted"/>
<reference evidence="5 6" key="1">
    <citation type="submission" date="2018-06" db="EMBL/GenBank/DDBJ databases">
        <title>Complete genome sequnece of Lactobacillus amylovorus PMRA3.</title>
        <authorList>
            <person name="Nam Y.-D."/>
            <person name="Chung W.-H."/>
            <person name="Park Y.S."/>
            <person name="Kang J."/>
        </authorList>
    </citation>
    <scope>NUCLEOTIDE SEQUENCE [LARGE SCALE GENOMIC DNA]</scope>
    <source>
        <strain evidence="5 6">PMRA3</strain>
        <plasmid evidence="6">ppmra301</plasmid>
    </source>
</reference>
<dbReference type="EMBL" id="CP029755">
    <property type="protein sequence ID" value="QDD71353.1"/>
    <property type="molecule type" value="Genomic_DNA"/>
</dbReference>
<keyword evidence="3" id="KW-0804">Transcription</keyword>
<evidence type="ECO:0000256" key="3">
    <source>
        <dbReference type="ARBA" id="ARBA00023163"/>
    </source>
</evidence>
<dbReference type="PANTHER" id="PTHR44846">
    <property type="entry name" value="MANNOSYL-D-GLYCERATE TRANSPORT/METABOLISM SYSTEM REPRESSOR MNGR-RELATED"/>
    <property type="match status" value="1"/>
</dbReference>
<dbReference type="InterPro" id="IPR000524">
    <property type="entry name" value="Tscrpt_reg_HTH_GntR"/>
</dbReference>
<dbReference type="InterPro" id="IPR028978">
    <property type="entry name" value="Chorismate_lyase_/UTRA_dom_sf"/>
</dbReference>
<evidence type="ECO:0000256" key="1">
    <source>
        <dbReference type="ARBA" id="ARBA00023015"/>
    </source>
</evidence>
<dbReference type="InterPro" id="IPR011663">
    <property type="entry name" value="UTRA"/>
</dbReference>
<dbReference type="Pfam" id="PF07702">
    <property type="entry name" value="UTRA"/>
    <property type="match status" value="1"/>
</dbReference>
<dbReference type="PRINTS" id="PR00035">
    <property type="entry name" value="HTHGNTR"/>
</dbReference>
<dbReference type="AlphaFoldDB" id="A0A5B8EGZ3"/>
<keyword evidence="1" id="KW-0805">Transcription regulation</keyword>
<dbReference type="InterPro" id="IPR050679">
    <property type="entry name" value="Bact_HTH_transcr_reg"/>
</dbReference>
<dbReference type="PROSITE" id="PS50949">
    <property type="entry name" value="HTH_GNTR"/>
    <property type="match status" value="1"/>
</dbReference>
<dbReference type="SMART" id="SM00866">
    <property type="entry name" value="UTRA"/>
    <property type="match status" value="1"/>
</dbReference>
<dbReference type="Proteomes" id="UP000312326">
    <property type="component" value="Plasmid pPMRA301"/>
</dbReference>
<dbReference type="GO" id="GO:0045892">
    <property type="term" value="P:negative regulation of DNA-templated transcription"/>
    <property type="evidence" value="ECO:0007669"/>
    <property type="project" value="TreeGrafter"/>
</dbReference>
<evidence type="ECO:0000313" key="5">
    <source>
        <dbReference type="EMBL" id="QDD71353.1"/>
    </source>
</evidence>
<dbReference type="Gene3D" id="3.40.1410.10">
    <property type="entry name" value="Chorismate lyase-like"/>
    <property type="match status" value="1"/>
</dbReference>
<dbReference type="InterPro" id="IPR036390">
    <property type="entry name" value="WH_DNA-bd_sf"/>
</dbReference>
<dbReference type="Gene3D" id="1.10.10.10">
    <property type="entry name" value="Winged helix-like DNA-binding domain superfamily/Winged helix DNA-binding domain"/>
    <property type="match status" value="1"/>
</dbReference>
<keyword evidence="2" id="KW-0238">DNA-binding</keyword>
<dbReference type="SMART" id="SM00345">
    <property type="entry name" value="HTH_GNTR"/>
    <property type="match status" value="1"/>
</dbReference>
<sequence length="251" mass="28959">MHLLNNMQEPLYKQVEEIILRKISNHEYLPGAKLPGTRQLAKKYGINRLTVNKAINNLAQAGVLSKKPSSGTYVNKRIKSKSNAIDLNFSNSGLMSIIKKQGVILDTKVVNKDIFHGIPYFAHKLNLTEKENIFGIHRLRLIRNTPVALEYNYVPLKFFPDINQIDFNRIGLYDYMISKKHKVEHNNTRLITVNAKKKEADLMLVKEGTTFFKIQYINSDANYNIVEYTESYLLPQEINPNFKVHYSNTSN</sequence>
<evidence type="ECO:0000256" key="2">
    <source>
        <dbReference type="ARBA" id="ARBA00023125"/>
    </source>
</evidence>
<organism evidence="5 6">
    <name type="scientific">Lactobacillus amylovorus</name>
    <dbReference type="NCBI Taxonomy" id="1604"/>
    <lineage>
        <taxon>Bacteria</taxon>
        <taxon>Bacillati</taxon>
        <taxon>Bacillota</taxon>
        <taxon>Bacilli</taxon>
        <taxon>Lactobacillales</taxon>
        <taxon>Lactobacillaceae</taxon>
        <taxon>Lactobacillus</taxon>
    </lineage>
</organism>
<protein>
    <submittedName>
        <fullName evidence="5">GntR family transcriptional regulator</fullName>
    </submittedName>
</protein>
<keyword evidence="5" id="KW-0614">Plasmid</keyword>
<feature type="domain" description="HTH gntR-type" evidence="4">
    <location>
        <begin position="9"/>
        <end position="77"/>
    </location>
</feature>
<name>A0A5B8EGZ3_LACAM</name>